<evidence type="ECO:0000313" key="2">
    <source>
        <dbReference type="Proteomes" id="UP000245383"/>
    </source>
</evidence>
<organism evidence="1 2">
    <name type="scientific">Smittium simulii</name>
    <dbReference type="NCBI Taxonomy" id="133385"/>
    <lineage>
        <taxon>Eukaryota</taxon>
        <taxon>Fungi</taxon>
        <taxon>Fungi incertae sedis</taxon>
        <taxon>Zoopagomycota</taxon>
        <taxon>Kickxellomycotina</taxon>
        <taxon>Harpellomycetes</taxon>
        <taxon>Harpellales</taxon>
        <taxon>Legeriomycetaceae</taxon>
        <taxon>Smittium</taxon>
    </lineage>
</organism>
<dbReference type="Proteomes" id="UP000245383">
    <property type="component" value="Unassembled WGS sequence"/>
</dbReference>
<dbReference type="OrthoDB" id="10499630at2759"/>
<accession>A0A2T9Y3W9</accession>
<dbReference type="AlphaFoldDB" id="A0A2T9Y3W9"/>
<proteinExistence type="predicted"/>
<reference evidence="1 2" key="1">
    <citation type="journal article" date="2018" name="MBio">
        <title>Comparative Genomics Reveals the Core Gene Toolbox for the Fungus-Insect Symbiosis.</title>
        <authorList>
            <person name="Wang Y."/>
            <person name="Stata M."/>
            <person name="Wang W."/>
            <person name="Stajich J.E."/>
            <person name="White M.M."/>
            <person name="Moncalvo J.M."/>
        </authorList>
    </citation>
    <scope>NUCLEOTIDE SEQUENCE [LARGE SCALE GENOMIC DNA]</scope>
    <source>
        <strain evidence="1 2">SWE-8-4</strain>
    </source>
</reference>
<gene>
    <name evidence="1" type="ORF">BB561_006474</name>
</gene>
<comment type="caution">
    <text evidence="1">The sequence shown here is derived from an EMBL/GenBank/DDBJ whole genome shotgun (WGS) entry which is preliminary data.</text>
</comment>
<protein>
    <submittedName>
        <fullName evidence="1">Uncharacterized protein</fullName>
    </submittedName>
</protein>
<evidence type="ECO:0000313" key="1">
    <source>
        <dbReference type="EMBL" id="PVU87049.1"/>
    </source>
</evidence>
<keyword evidence="2" id="KW-1185">Reference proteome</keyword>
<name>A0A2T9Y3W9_9FUNG</name>
<sequence>MDQLVGTQAPAGQDQVMLLPELLTEALPSIKEDFFKLPLTEEEQKMAIHSCPKTSSMNYNPPPLNGSATSALTLVQATRPIDYYVHRITQKNPGLNTAEDSATMFASTMRALLAYIAATVTQARIDNLHGGLDLPKKPTGLIKTEIKPLIDQETLDALLAKKPTVKRQRVRPFCRRQQYTIPTDTYSSNTATAPSTIAVTTEAGFNNRSSDRQANFCGRADGFGHSTKGIQNSLQEPSLSRIGVVGIKKTAKGQIVESDNTNSKTTPALSDALWARSELQNGNAFFNCPNDTTQGLHDVVGLQGCFSTHTGVREVQKISTIPLEREGIPIQSLSLWPVFKPISIHQGASFSFFMGQKTRHKNICIPGRFSDSGRVPKRRAFRTRN</sequence>
<dbReference type="EMBL" id="MBFR01000562">
    <property type="protein sequence ID" value="PVU87049.1"/>
    <property type="molecule type" value="Genomic_DNA"/>
</dbReference>
<dbReference type="STRING" id="133385.A0A2T9Y3W9"/>